<dbReference type="GO" id="GO:0032259">
    <property type="term" value="P:methylation"/>
    <property type="evidence" value="ECO:0007669"/>
    <property type="project" value="UniProtKB-KW"/>
</dbReference>
<dbReference type="eggNOG" id="COG2227">
    <property type="taxonomic scope" value="Bacteria"/>
</dbReference>
<reference evidence="4 5" key="1">
    <citation type="submission" date="2012-09" db="EMBL/GenBank/DDBJ databases">
        <title>Genome Sequence of alkane-degrading Bacterium Alcanivorax sp. 19-m-6.</title>
        <authorList>
            <person name="Lai Q."/>
            <person name="Shao Z."/>
        </authorList>
    </citation>
    <scope>NUCLEOTIDE SEQUENCE [LARGE SCALE GENOMIC DNA]</scope>
    <source>
        <strain evidence="4 5">19-m-6</strain>
    </source>
</reference>
<accession>A0A095SNY4</accession>
<dbReference type="Proteomes" id="UP000029444">
    <property type="component" value="Unassembled WGS sequence"/>
</dbReference>
<evidence type="ECO:0000256" key="3">
    <source>
        <dbReference type="ARBA" id="ARBA00022691"/>
    </source>
</evidence>
<dbReference type="AlphaFoldDB" id="A0A095SNY4"/>
<comment type="caution">
    <text evidence="4">The sequence shown here is derived from an EMBL/GenBank/DDBJ whole genome shotgun (WGS) entry which is preliminary data.</text>
</comment>
<keyword evidence="2 4" id="KW-0808">Transferase</keyword>
<dbReference type="EMBL" id="ARXV01000002">
    <property type="protein sequence ID" value="KGD66302.1"/>
    <property type="molecule type" value="Genomic_DNA"/>
</dbReference>
<dbReference type="SUPFAM" id="SSF53335">
    <property type="entry name" value="S-adenosyl-L-methionine-dependent methyltransferases"/>
    <property type="match status" value="1"/>
</dbReference>
<protein>
    <submittedName>
        <fullName evidence="4">Type 11 methyltransferase</fullName>
    </submittedName>
</protein>
<name>A0A095SNY4_9GAMM</name>
<dbReference type="PANTHER" id="PTHR43464">
    <property type="entry name" value="METHYLTRANSFERASE"/>
    <property type="match status" value="1"/>
</dbReference>
<dbReference type="GO" id="GO:0008168">
    <property type="term" value="F:methyltransferase activity"/>
    <property type="evidence" value="ECO:0007669"/>
    <property type="project" value="UniProtKB-KW"/>
</dbReference>
<dbReference type="Gene3D" id="3.40.50.150">
    <property type="entry name" value="Vaccinia Virus protein VP39"/>
    <property type="match status" value="1"/>
</dbReference>
<evidence type="ECO:0000313" key="4">
    <source>
        <dbReference type="EMBL" id="KGD66302.1"/>
    </source>
</evidence>
<dbReference type="PANTHER" id="PTHR43464:SF19">
    <property type="entry name" value="UBIQUINONE BIOSYNTHESIS O-METHYLTRANSFERASE, MITOCHONDRIAL"/>
    <property type="match status" value="1"/>
</dbReference>
<keyword evidence="3" id="KW-0949">S-adenosyl-L-methionine</keyword>
<evidence type="ECO:0000256" key="1">
    <source>
        <dbReference type="ARBA" id="ARBA00022603"/>
    </source>
</evidence>
<organism evidence="4 5">
    <name type="scientific">Alcanivorax nanhaiticus</name>
    <dbReference type="NCBI Taxonomy" id="1177154"/>
    <lineage>
        <taxon>Bacteria</taxon>
        <taxon>Pseudomonadati</taxon>
        <taxon>Pseudomonadota</taxon>
        <taxon>Gammaproteobacteria</taxon>
        <taxon>Oceanospirillales</taxon>
        <taxon>Alcanivoracaceae</taxon>
        <taxon>Alcanivorax</taxon>
    </lineage>
</organism>
<dbReference type="InterPro" id="IPR029063">
    <property type="entry name" value="SAM-dependent_MTases_sf"/>
</dbReference>
<dbReference type="PATRIC" id="fig|1177154.3.peg.779"/>
<dbReference type="CDD" id="cd02440">
    <property type="entry name" value="AdoMet_MTases"/>
    <property type="match status" value="1"/>
</dbReference>
<sequence>MTHSPADNAPDPEHKVLACWQQSADHWRQLITHNRLASRAITNPAIEQAILDYQPATVLDLGCGEGWLARRLAARGITITATDAVSSLIENARQQDPRSQYYCLEYAALPGPLAGQQFDLAVCNFSLFGDDSVRSLLATLDDLTAPTGYLLIQTLHPLSACQGDYREGWRDSQWQGLDEQGQALGEAPPWYFRPMAGWLDLLQQHGKIVRIEEPLDPQSQLPLSVIFHVQRDKKQEHNKP</sequence>
<keyword evidence="5" id="KW-1185">Reference proteome</keyword>
<dbReference type="STRING" id="1177154.Y5S_00774"/>
<dbReference type="OrthoDB" id="9791837at2"/>
<keyword evidence="1 4" id="KW-0489">Methyltransferase</keyword>
<dbReference type="Pfam" id="PF13489">
    <property type="entry name" value="Methyltransf_23"/>
    <property type="match status" value="1"/>
</dbReference>
<evidence type="ECO:0000313" key="5">
    <source>
        <dbReference type="Proteomes" id="UP000029444"/>
    </source>
</evidence>
<proteinExistence type="predicted"/>
<evidence type="ECO:0000256" key="2">
    <source>
        <dbReference type="ARBA" id="ARBA00022679"/>
    </source>
</evidence>
<gene>
    <name evidence="4" type="ORF">Y5S_00774</name>
</gene>
<dbReference type="RefSeq" id="WP_052041378.1">
    <property type="nucleotide sequence ID" value="NZ_ARXV01000002.1"/>
</dbReference>